<keyword evidence="12" id="KW-1185">Reference proteome</keyword>
<dbReference type="InterPro" id="IPR027417">
    <property type="entry name" value="P-loop_NTPase"/>
</dbReference>
<evidence type="ECO:0000256" key="6">
    <source>
        <dbReference type="ARBA" id="ARBA00022840"/>
    </source>
</evidence>
<dbReference type="InterPro" id="IPR032823">
    <property type="entry name" value="BCA_ABC_TP_C"/>
</dbReference>
<reference evidence="11 12" key="1">
    <citation type="submission" date="2020-08" db="EMBL/GenBank/DDBJ databases">
        <title>Novel species isolated from subtropical streams in China.</title>
        <authorList>
            <person name="Lu H."/>
        </authorList>
    </citation>
    <scope>NUCLEOTIDE SEQUENCE [LARGE SCALE GENOMIC DNA]</scope>
    <source>
        <strain evidence="11 12">FT31W</strain>
    </source>
</reference>
<dbReference type="SMART" id="SM00382">
    <property type="entry name" value="AAA"/>
    <property type="match status" value="1"/>
</dbReference>
<keyword evidence="8 9" id="KW-0472">Membrane</keyword>
<keyword evidence="7 9" id="KW-1133">Transmembrane helix</keyword>
<feature type="transmembrane region" description="Helical" evidence="9">
    <location>
        <begin position="274"/>
        <end position="298"/>
    </location>
</feature>
<comment type="caution">
    <text evidence="11">The sequence shown here is derived from an EMBL/GenBank/DDBJ whole genome shotgun (WGS) entry which is preliminary data.</text>
</comment>
<organism evidence="11 12">
    <name type="scientific">Undibacterium griseum</name>
    <dbReference type="NCBI Taxonomy" id="2762295"/>
    <lineage>
        <taxon>Bacteria</taxon>
        <taxon>Pseudomonadati</taxon>
        <taxon>Pseudomonadota</taxon>
        <taxon>Betaproteobacteria</taxon>
        <taxon>Burkholderiales</taxon>
        <taxon>Oxalobacteraceae</taxon>
        <taxon>Undibacterium</taxon>
    </lineage>
</organism>
<dbReference type="Pfam" id="PF02653">
    <property type="entry name" value="BPD_transp_2"/>
    <property type="match status" value="1"/>
</dbReference>
<dbReference type="Proteomes" id="UP000613113">
    <property type="component" value="Unassembled WGS sequence"/>
</dbReference>
<evidence type="ECO:0000256" key="2">
    <source>
        <dbReference type="ARBA" id="ARBA00022448"/>
    </source>
</evidence>
<feature type="transmembrane region" description="Helical" evidence="9">
    <location>
        <begin position="156"/>
        <end position="175"/>
    </location>
</feature>
<feature type="transmembrane region" description="Helical" evidence="9">
    <location>
        <begin position="205"/>
        <end position="223"/>
    </location>
</feature>
<keyword evidence="2" id="KW-0813">Transport</keyword>
<dbReference type="InterPro" id="IPR043428">
    <property type="entry name" value="LivM-like"/>
</dbReference>
<feature type="transmembrane region" description="Helical" evidence="9">
    <location>
        <begin position="243"/>
        <end position="267"/>
    </location>
</feature>
<dbReference type="InterPro" id="IPR003593">
    <property type="entry name" value="AAA+_ATPase"/>
</dbReference>
<dbReference type="InterPro" id="IPR051120">
    <property type="entry name" value="ABC_AA/LPS_Transport"/>
</dbReference>
<dbReference type="PROSITE" id="PS50893">
    <property type="entry name" value="ABC_TRANSPORTER_2"/>
    <property type="match status" value="1"/>
</dbReference>
<proteinExistence type="predicted"/>
<evidence type="ECO:0000256" key="9">
    <source>
        <dbReference type="SAM" id="Phobius"/>
    </source>
</evidence>
<dbReference type="Gene3D" id="3.40.50.300">
    <property type="entry name" value="P-loop containing nucleotide triphosphate hydrolases"/>
    <property type="match status" value="1"/>
</dbReference>
<sequence length="603" mass="64623">MKRLSPVSWSLLLLVLAFPLLPVPEFWVTLSNYIGLSAMVALGLVLLTGVGGLTSFGQAAFVGIGAYATAYLSTAQGCSPWAGLFAGVLLTMLAAWAIGMITMRLSGHYLPLGTIAWGLSLFFLFGNLELLGKYDGINGIPPIRIGHFSLDSARSIYFLIWGWLLLMVAALGALLHSRPGRAIRALKGGVVMAEAMGVHTVRLKVIIFVMAAMLASVSGWLYAHMQRSVNPTPFGLNAGIEYLFMAVVGGVAHIWGALLGSALLTLLKDQLQTLLPALLGSNGNFEVIVFGVLLVLLLQTSRNGVWPLLTGILKPLLPASRPLHTVQLADALPLEQRSQPAAGTLVLQVQQARKQFGGLVAVNDMAFSVHAAQIVGLIGPNGAGKSTMFNLLTGVLPLTAGSVHFHHQGQMRVISGLPSRDIAALGMARTFQHVRLLAEMSVLENVAIGAHLRHKGNDVQAVLAGLLHLDRRIETRLLAEAYRQLQRVGLADMAGAEAGSLSLGQQRIVEIARALCADPVLLLLDEPAAGLRYQEKQQLASLLRQLRAEGMSILLVEHDMDFVMNLTDHLVVMEFGTNIAEGLPQYIRQHPAVLEAYLGGIDA</sequence>
<protein>
    <submittedName>
        <fullName evidence="11">Branched-chain amino acid ABC transporter ATP-binding protein/permease</fullName>
    </submittedName>
</protein>
<feature type="transmembrane region" description="Helical" evidence="9">
    <location>
        <begin position="109"/>
        <end position="128"/>
    </location>
</feature>
<keyword evidence="5" id="KW-0547">Nucleotide-binding</keyword>
<dbReference type="PANTHER" id="PTHR45772:SF2">
    <property type="entry name" value="ABC TRANSPORTER ATP-BINDING PROTEIN"/>
    <property type="match status" value="1"/>
</dbReference>
<dbReference type="EMBL" id="JACOGC010000004">
    <property type="protein sequence ID" value="MBC3885759.1"/>
    <property type="molecule type" value="Genomic_DNA"/>
</dbReference>
<dbReference type="CDD" id="cd06581">
    <property type="entry name" value="TM_PBP1_LivM_like"/>
    <property type="match status" value="1"/>
</dbReference>
<evidence type="ECO:0000313" key="11">
    <source>
        <dbReference type="EMBL" id="MBC3885759.1"/>
    </source>
</evidence>
<feature type="transmembrane region" description="Helical" evidence="9">
    <location>
        <begin position="81"/>
        <end position="102"/>
    </location>
</feature>
<evidence type="ECO:0000259" key="10">
    <source>
        <dbReference type="PROSITE" id="PS50893"/>
    </source>
</evidence>
<dbReference type="CDD" id="cd03219">
    <property type="entry name" value="ABC_Mj1267_LivG_branched"/>
    <property type="match status" value="1"/>
</dbReference>
<dbReference type="InterPro" id="IPR001851">
    <property type="entry name" value="ABC_transp_permease"/>
</dbReference>
<feature type="transmembrane region" description="Helical" evidence="9">
    <location>
        <begin position="32"/>
        <end position="52"/>
    </location>
</feature>
<dbReference type="GO" id="GO:0005524">
    <property type="term" value="F:ATP binding"/>
    <property type="evidence" value="ECO:0007669"/>
    <property type="project" value="UniProtKB-KW"/>
</dbReference>
<dbReference type="InterPro" id="IPR003439">
    <property type="entry name" value="ABC_transporter-like_ATP-bd"/>
</dbReference>
<evidence type="ECO:0000313" key="12">
    <source>
        <dbReference type="Proteomes" id="UP000613113"/>
    </source>
</evidence>
<accession>A0ABR6YPM2</accession>
<evidence type="ECO:0000256" key="4">
    <source>
        <dbReference type="ARBA" id="ARBA00022692"/>
    </source>
</evidence>
<keyword evidence="4 9" id="KW-0812">Transmembrane</keyword>
<comment type="subcellular location">
    <subcellularLocation>
        <location evidence="1">Cell membrane</location>
        <topology evidence="1">Multi-pass membrane protein</topology>
    </subcellularLocation>
</comment>
<feature type="domain" description="ABC transporter" evidence="10">
    <location>
        <begin position="347"/>
        <end position="600"/>
    </location>
</feature>
<dbReference type="Pfam" id="PF12399">
    <property type="entry name" value="BCA_ABC_TP_C"/>
    <property type="match status" value="1"/>
</dbReference>
<evidence type="ECO:0000256" key="8">
    <source>
        <dbReference type="ARBA" id="ARBA00023136"/>
    </source>
</evidence>
<dbReference type="RefSeq" id="WP_186863320.1">
    <property type="nucleotide sequence ID" value="NZ_JACOGC010000004.1"/>
</dbReference>
<keyword evidence="3" id="KW-1003">Cell membrane</keyword>
<evidence type="ECO:0000256" key="7">
    <source>
        <dbReference type="ARBA" id="ARBA00022989"/>
    </source>
</evidence>
<evidence type="ECO:0000256" key="3">
    <source>
        <dbReference type="ARBA" id="ARBA00022475"/>
    </source>
</evidence>
<dbReference type="Pfam" id="PF00005">
    <property type="entry name" value="ABC_tran"/>
    <property type="match status" value="1"/>
</dbReference>
<evidence type="ECO:0000256" key="1">
    <source>
        <dbReference type="ARBA" id="ARBA00004651"/>
    </source>
</evidence>
<name>A0ABR6YPM2_9BURK</name>
<dbReference type="PANTHER" id="PTHR45772">
    <property type="entry name" value="CONSERVED COMPONENT OF ABC TRANSPORTER FOR NATURAL AMINO ACIDS-RELATED"/>
    <property type="match status" value="1"/>
</dbReference>
<dbReference type="SUPFAM" id="SSF52540">
    <property type="entry name" value="P-loop containing nucleoside triphosphate hydrolases"/>
    <property type="match status" value="1"/>
</dbReference>
<gene>
    <name evidence="11" type="ORF">H8K27_11510</name>
</gene>
<keyword evidence="6 11" id="KW-0067">ATP-binding</keyword>
<evidence type="ECO:0000256" key="5">
    <source>
        <dbReference type="ARBA" id="ARBA00022741"/>
    </source>
</evidence>